<keyword evidence="5" id="KW-0256">Endoplasmic reticulum</keyword>
<gene>
    <name evidence="10" type="ORF">OGAPHI_002651</name>
</gene>
<organism evidence="10 11">
    <name type="scientific">Ogataea philodendri</name>
    <dbReference type="NCBI Taxonomy" id="1378263"/>
    <lineage>
        <taxon>Eukaryota</taxon>
        <taxon>Fungi</taxon>
        <taxon>Dikarya</taxon>
        <taxon>Ascomycota</taxon>
        <taxon>Saccharomycotina</taxon>
        <taxon>Pichiomycetes</taxon>
        <taxon>Pichiales</taxon>
        <taxon>Pichiaceae</taxon>
        <taxon>Ogataea</taxon>
    </lineage>
</organism>
<reference evidence="10" key="1">
    <citation type="journal article" date="2021" name="Open Biol.">
        <title>Shared evolutionary footprints suggest mitochondrial oxidative damage underlies multiple complex I losses in fungi.</title>
        <authorList>
            <person name="Schikora-Tamarit M.A."/>
            <person name="Marcet-Houben M."/>
            <person name="Nosek J."/>
            <person name="Gabaldon T."/>
        </authorList>
    </citation>
    <scope>NUCLEOTIDE SEQUENCE</scope>
    <source>
        <strain evidence="10">CBS6075</strain>
    </source>
</reference>
<feature type="domain" description="N-acetyltransferase" evidence="9">
    <location>
        <begin position="10"/>
        <end position="152"/>
    </location>
</feature>
<keyword evidence="6" id="KW-0472">Membrane</keyword>
<dbReference type="PANTHER" id="PTHR13355">
    <property type="entry name" value="GLUCOSAMINE 6-PHOSPHATE N-ACETYLTRANSFERASE"/>
    <property type="match status" value="1"/>
</dbReference>
<sequence>MKDHHLPQGYNLRPLEKEDYVKGYLHTLQTLTSVGDISQFQFNEVVDYWKSQPKTYKNLVITNSESEVVAVGSLIVETKMIHGCSKVGHIEDIAVRPDQQGKKLGLYLVRELVKLAKEEDCYKVILDCDPRNEVFYEKCGMHRAGLEMEIRF</sequence>
<evidence type="ECO:0000256" key="8">
    <source>
        <dbReference type="RuleBase" id="RU365086"/>
    </source>
</evidence>
<evidence type="ECO:0000313" key="10">
    <source>
        <dbReference type="EMBL" id="KAH3668896.1"/>
    </source>
</evidence>
<dbReference type="EMBL" id="JAEUBE010000158">
    <property type="protein sequence ID" value="KAH3668896.1"/>
    <property type="molecule type" value="Genomic_DNA"/>
</dbReference>
<comment type="pathway">
    <text evidence="8">Nucleotide-sugar biosynthesis; UDP-N-acetyl-alpha-D-glucosamine biosynthesis; N-acetyl-alpha-D-glucosamine 1-phosphate from alpha-D-glucosamine 6-phosphate (route I): step 1/2.</text>
</comment>
<dbReference type="GO" id="GO:0004343">
    <property type="term" value="F:glucosamine 6-phosphate N-acetyltransferase activity"/>
    <property type="evidence" value="ECO:0007669"/>
    <property type="project" value="UniProtKB-UniRule"/>
</dbReference>
<evidence type="ECO:0000256" key="3">
    <source>
        <dbReference type="ARBA" id="ARBA00011738"/>
    </source>
</evidence>
<evidence type="ECO:0000259" key="9">
    <source>
        <dbReference type="PROSITE" id="PS51186"/>
    </source>
</evidence>
<evidence type="ECO:0000256" key="4">
    <source>
        <dbReference type="ARBA" id="ARBA00022679"/>
    </source>
</evidence>
<dbReference type="OrthoDB" id="10039976at2759"/>
<dbReference type="FunFam" id="3.40.630.30:FF:000048">
    <property type="entry name" value="Glucosamine 6-phosphate N-acetyltransferase"/>
    <property type="match status" value="1"/>
</dbReference>
<dbReference type="GeneID" id="70234618"/>
<keyword evidence="11" id="KW-1185">Reference proteome</keyword>
<dbReference type="SUPFAM" id="SSF55729">
    <property type="entry name" value="Acyl-CoA N-acyltransferases (Nat)"/>
    <property type="match status" value="1"/>
</dbReference>
<dbReference type="EC" id="2.3.1.4" evidence="8"/>
<name>A0A9P8T7J8_9ASCO</name>
<reference evidence="10" key="2">
    <citation type="submission" date="2021-01" db="EMBL/GenBank/DDBJ databases">
        <authorList>
            <person name="Schikora-Tamarit M.A."/>
        </authorList>
    </citation>
    <scope>NUCLEOTIDE SEQUENCE</scope>
    <source>
        <strain evidence="10">CBS6075</strain>
    </source>
</reference>
<dbReference type="GO" id="GO:0005789">
    <property type="term" value="C:endoplasmic reticulum membrane"/>
    <property type="evidence" value="ECO:0007669"/>
    <property type="project" value="UniProtKB-SubCell"/>
</dbReference>
<dbReference type="Pfam" id="PF00583">
    <property type="entry name" value="Acetyltransf_1"/>
    <property type="match status" value="1"/>
</dbReference>
<comment type="caution">
    <text evidence="10">The sequence shown here is derived from an EMBL/GenBank/DDBJ whole genome shotgun (WGS) entry which is preliminary data.</text>
</comment>
<comment type="catalytic activity">
    <reaction evidence="8">
        <text>D-glucosamine 6-phosphate + acetyl-CoA = N-acetyl-D-glucosamine 6-phosphate + CoA + H(+)</text>
        <dbReference type="Rhea" id="RHEA:10292"/>
        <dbReference type="ChEBI" id="CHEBI:15378"/>
        <dbReference type="ChEBI" id="CHEBI:57287"/>
        <dbReference type="ChEBI" id="CHEBI:57288"/>
        <dbReference type="ChEBI" id="CHEBI:57513"/>
        <dbReference type="ChEBI" id="CHEBI:58725"/>
        <dbReference type="EC" id="2.3.1.4"/>
    </reaction>
</comment>
<evidence type="ECO:0000313" key="11">
    <source>
        <dbReference type="Proteomes" id="UP000769157"/>
    </source>
</evidence>
<protein>
    <recommendedName>
        <fullName evidence="8">Glucosamine 6-phosphate N-acetyltransferase</fullName>
        <ecNumber evidence="8">2.3.1.4</ecNumber>
    </recommendedName>
</protein>
<dbReference type="AlphaFoldDB" id="A0A9P8T7J8"/>
<evidence type="ECO:0000256" key="2">
    <source>
        <dbReference type="ARBA" id="ARBA00004586"/>
    </source>
</evidence>
<dbReference type="PANTHER" id="PTHR13355:SF11">
    <property type="entry name" value="GLUCOSAMINE 6-PHOSPHATE N-ACETYLTRANSFERASE"/>
    <property type="match status" value="1"/>
</dbReference>
<keyword evidence="4 8" id="KW-0808">Transferase</keyword>
<comment type="similarity">
    <text evidence="8">Belongs to the acetyltransferase family. GNA1 subfamily.</text>
</comment>
<dbReference type="InterPro" id="IPR016181">
    <property type="entry name" value="Acyl_CoA_acyltransferase"/>
</dbReference>
<accession>A0A9P8T7J8</accession>
<dbReference type="RefSeq" id="XP_046063310.1">
    <property type="nucleotide sequence ID" value="XM_046203544.1"/>
</dbReference>
<keyword evidence="7 8" id="KW-0012">Acyltransferase</keyword>
<dbReference type="Proteomes" id="UP000769157">
    <property type="component" value="Unassembled WGS sequence"/>
</dbReference>
<dbReference type="PROSITE" id="PS51186">
    <property type="entry name" value="GNAT"/>
    <property type="match status" value="1"/>
</dbReference>
<evidence type="ECO:0000256" key="6">
    <source>
        <dbReference type="ARBA" id="ARBA00023136"/>
    </source>
</evidence>
<comment type="subcellular location">
    <subcellularLocation>
        <location evidence="1">Endomembrane system</location>
        <topology evidence="1">Peripheral membrane protein</topology>
    </subcellularLocation>
    <subcellularLocation>
        <location evidence="2">Endoplasmic reticulum membrane</location>
    </subcellularLocation>
</comment>
<dbReference type="InterPro" id="IPR039143">
    <property type="entry name" value="GNPNAT1-like"/>
</dbReference>
<evidence type="ECO:0000256" key="5">
    <source>
        <dbReference type="ARBA" id="ARBA00022824"/>
    </source>
</evidence>
<evidence type="ECO:0000256" key="7">
    <source>
        <dbReference type="ARBA" id="ARBA00023315"/>
    </source>
</evidence>
<dbReference type="InterPro" id="IPR000182">
    <property type="entry name" value="GNAT_dom"/>
</dbReference>
<evidence type="ECO:0000256" key="1">
    <source>
        <dbReference type="ARBA" id="ARBA00004184"/>
    </source>
</evidence>
<comment type="subunit">
    <text evidence="3">Homodimer.</text>
</comment>
<dbReference type="GO" id="GO:0006048">
    <property type="term" value="P:UDP-N-acetylglucosamine biosynthetic process"/>
    <property type="evidence" value="ECO:0007669"/>
    <property type="project" value="UniProtKB-UniRule"/>
</dbReference>
<dbReference type="Gene3D" id="3.40.630.30">
    <property type="match status" value="1"/>
</dbReference>
<dbReference type="CDD" id="cd04301">
    <property type="entry name" value="NAT_SF"/>
    <property type="match status" value="1"/>
</dbReference>
<proteinExistence type="inferred from homology"/>